<keyword evidence="2" id="KW-0378">Hydrolase</keyword>
<keyword evidence="1" id="KW-0540">Nuclease</keyword>
<name>A0ABP7Y2C2_9ACTN</name>
<evidence type="ECO:0000259" key="4">
    <source>
        <dbReference type="SMART" id="SM00479"/>
    </source>
</evidence>
<keyword evidence="6" id="KW-1185">Reference proteome</keyword>
<dbReference type="Proteomes" id="UP001501495">
    <property type="component" value="Unassembled WGS sequence"/>
</dbReference>
<evidence type="ECO:0000313" key="6">
    <source>
        <dbReference type="Proteomes" id="UP001501495"/>
    </source>
</evidence>
<dbReference type="Pfam" id="PF00929">
    <property type="entry name" value="RNase_T"/>
    <property type="match status" value="1"/>
</dbReference>
<dbReference type="PANTHER" id="PTHR30231">
    <property type="entry name" value="DNA POLYMERASE III SUBUNIT EPSILON"/>
    <property type="match status" value="1"/>
</dbReference>
<evidence type="ECO:0000313" key="5">
    <source>
        <dbReference type="EMBL" id="GAA4129605.1"/>
    </source>
</evidence>
<sequence>MSGYTCIDVETTGLFPSQHDRVVEIGVVFLDADGRIEGEWSTLVNPGRDVGPTDIHGITAREVLQAPSFTDLVPLVLQSVAGRTVVAHNASFDVRFLRAELARAGYRWGGADIPSLCTLELAGRYVRSSSRRLIDCCRAARIDHGGEHEALADARAVAALLAHIMRTTYTPPPWSEVTARASAYGWPSCDVPIDVAVAVPLVARSGAAPRREKFWLDRLVAVMPHHPSPPVDSYLHVLEMALLDRYLSAHEEEALIATATELGLDRDRLDGIHRDYLLTLADVAWEDGVITRAEVADLEIVARLLGLGKDDVALSLDAAKRARTSPITAGFQLEPGDHICLTGQMDHPRSSIEAILLERGLVVGGLTKKTRLLVAADPDSLSGKARKAREYGVPIVTESGLLGLVLGMAEVEPV</sequence>
<evidence type="ECO:0000256" key="2">
    <source>
        <dbReference type="ARBA" id="ARBA00022801"/>
    </source>
</evidence>
<reference evidence="6" key="1">
    <citation type="journal article" date="2019" name="Int. J. Syst. Evol. Microbiol.">
        <title>The Global Catalogue of Microorganisms (GCM) 10K type strain sequencing project: providing services to taxonomists for standard genome sequencing and annotation.</title>
        <authorList>
            <consortium name="The Broad Institute Genomics Platform"/>
            <consortium name="The Broad Institute Genome Sequencing Center for Infectious Disease"/>
            <person name="Wu L."/>
            <person name="Ma J."/>
        </authorList>
    </citation>
    <scope>NUCLEOTIDE SEQUENCE [LARGE SCALE GENOMIC DNA]</scope>
    <source>
        <strain evidence="6">JCM 16703</strain>
    </source>
</reference>
<dbReference type="SUPFAM" id="SSF53098">
    <property type="entry name" value="Ribonuclease H-like"/>
    <property type="match status" value="1"/>
</dbReference>
<feature type="domain" description="Exonuclease" evidence="4">
    <location>
        <begin position="3"/>
        <end position="170"/>
    </location>
</feature>
<dbReference type="InterPro" id="IPR036397">
    <property type="entry name" value="RNaseH_sf"/>
</dbReference>
<evidence type="ECO:0000256" key="1">
    <source>
        <dbReference type="ARBA" id="ARBA00022722"/>
    </source>
</evidence>
<dbReference type="SUPFAM" id="SSF52113">
    <property type="entry name" value="BRCT domain"/>
    <property type="match status" value="1"/>
</dbReference>
<accession>A0ABP7Y2C2</accession>
<dbReference type="SUPFAM" id="SSF158682">
    <property type="entry name" value="TerB-like"/>
    <property type="match status" value="1"/>
</dbReference>
<dbReference type="InterPro" id="IPR036420">
    <property type="entry name" value="BRCT_dom_sf"/>
</dbReference>
<protein>
    <recommendedName>
        <fullName evidence="4">Exonuclease domain-containing protein</fullName>
    </recommendedName>
</protein>
<dbReference type="InterPro" id="IPR013520">
    <property type="entry name" value="Ribonucl_H"/>
</dbReference>
<dbReference type="InterPro" id="IPR001357">
    <property type="entry name" value="BRCT_dom"/>
</dbReference>
<gene>
    <name evidence="5" type="ORF">GCM10022215_42360</name>
</gene>
<dbReference type="SMART" id="SM00479">
    <property type="entry name" value="EXOIII"/>
    <property type="match status" value="1"/>
</dbReference>
<dbReference type="InterPro" id="IPR012337">
    <property type="entry name" value="RNaseH-like_sf"/>
</dbReference>
<comment type="caution">
    <text evidence="5">The sequence shown here is derived from an EMBL/GenBank/DDBJ whole genome shotgun (WGS) entry which is preliminary data.</text>
</comment>
<dbReference type="Gene3D" id="3.30.420.10">
    <property type="entry name" value="Ribonuclease H-like superfamily/Ribonuclease H"/>
    <property type="match status" value="1"/>
</dbReference>
<dbReference type="RefSeq" id="WP_344735531.1">
    <property type="nucleotide sequence ID" value="NZ_BAAAZH010000036.1"/>
</dbReference>
<keyword evidence="3" id="KW-0269">Exonuclease</keyword>
<dbReference type="Pfam" id="PF00533">
    <property type="entry name" value="BRCT"/>
    <property type="match status" value="1"/>
</dbReference>
<dbReference type="InterPro" id="IPR029024">
    <property type="entry name" value="TerB-like"/>
</dbReference>
<proteinExistence type="predicted"/>
<dbReference type="PANTHER" id="PTHR30231:SF4">
    <property type="entry name" value="PROTEIN NEN2"/>
    <property type="match status" value="1"/>
</dbReference>
<organism evidence="5 6">
    <name type="scientific">Nocardioides fonticola</name>
    <dbReference type="NCBI Taxonomy" id="450363"/>
    <lineage>
        <taxon>Bacteria</taxon>
        <taxon>Bacillati</taxon>
        <taxon>Actinomycetota</taxon>
        <taxon>Actinomycetes</taxon>
        <taxon>Propionibacteriales</taxon>
        <taxon>Nocardioidaceae</taxon>
        <taxon>Nocardioides</taxon>
    </lineage>
</organism>
<dbReference type="EMBL" id="BAAAZH010000036">
    <property type="protein sequence ID" value="GAA4129605.1"/>
    <property type="molecule type" value="Genomic_DNA"/>
</dbReference>
<evidence type="ECO:0000256" key="3">
    <source>
        <dbReference type="ARBA" id="ARBA00022839"/>
    </source>
</evidence>
<dbReference type="CDD" id="cd06127">
    <property type="entry name" value="DEDDh"/>
    <property type="match status" value="1"/>
</dbReference>
<dbReference type="Gene3D" id="3.40.50.10190">
    <property type="entry name" value="BRCT domain"/>
    <property type="match status" value="1"/>
</dbReference>